<name>A0ABU1JA72_9MICC</name>
<evidence type="ECO:0000256" key="2">
    <source>
        <dbReference type="ARBA" id="ARBA00022801"/>
    </source>
</evidence>
<evidence type="ECO:0000256" key="1">
    <source>
        <dbReference type="ARBA" id="ARBA00022722"/>
    </source>
</evidence>
<protein>
    <submittedName>
        <fullName evidence="4">Ribonuclease T1</fullName>
        <ecNumber evidence="4">4.6.1.24</ecNumber>
    </submittedName>
</protein>
<dbReference type="GO" id="GO:0046589">
    <property type="term" value="F:ribonuclease T1 activity"/>
    <property type="evidence" value="ECO:0007669"/>
    <property type="project" value="UniProtKB-EC"/>
</dbReference>
<dbReference type="Proteomes" id="UP001185069">
    <property type="component" value="Unassembled WGS sequence"/>
</dbReference>
<organism evidence="4 5">
    <name type="scientific">Arthrobacter russicus</name>
    <dbReference type="NCBI Taxonomy" id="172040"/>
    <lineage>
        <taxon>Bacteria</taxon>
        <taxon>Bacillati</taxon>
        <taxon>Actinomycetota</taxon>
        <taxon>Actinomycetes</taxon>
        <taxon>Micrococcales</taxon>
        <taxon>Micrococcaceae</taxon>
        <taxon>Arthrobacter</taxon>
    </lineage>
</organism>
<dbReference type="InterPro" id="IPR000026">
    <property type="entry name" value="N1-like"/>
</dbReference>
<dbReference type="Pfam" id="PF00545">
    <property type="entry name" value="Ribonuclease"/>
    <property type="match status" value="1"/>
</dbReference>
<dbReference type="RefSeq" id="WP_309797545.1">
    <property type="nucleotide sequence ID" value="NZ_BAAAHY010000005.1"/>
</dbReference>
<feature type="region of interest" description="Disordered" evidence="3">
    <location>
        <begin position="50"/>
        <end position="99"/>
    </location>
</feature>
<feature type="compositionally biased region" description="Low complexity" evidence="3">
    <location>
        <begin position="50"/>
        <end position="91"/>
    </location>
</feature>
<dbReference type="Gene3D" id="3.10.450.30">
    <property type="entry name" value="Microbial ribonucleases"/>
    <property type="match status" value="1"/>
</dbReference>
<keyword evidence="1" id="KW-0540">Nuclease</keyword>
<keyword evidence="2" id="KW-0378">Hydrolase</keyword>
<evidence type="ECO:0000313" key="5">
    <source>
        <dbReference type="Proteomes" id="UP001185069"/>
    </source>
</evidence>
<dbReference type="InterPro" id="IPR016191">
    <property type="entry name" value="Ribonuclease/ribotoxin"/>
</dbReference>
<accession>A0ABU1JA72</accession>
<evidence type="ECO:0000256" key="3">
    <source>
        <dbReference type="SAM" id="MobiDB-lite"/>
    </source>
</evidence>
<sequence length="185" mass="19016">MTTRAKSPAAKRKQLATLIAGVIAVLIVLGAAFLINKLGANDAAAPAASSAKASTGKTSSAKPTPASSGSTPGSSASAAASSKTNAPANPSKLPVIKASQLPKEGQQTLALIGKGGPYPYDRDDINFGNFEGVLPKQPGGYYREFTVPTPGASNRGAKRIIVGKSGEKYYTDDHYASFSFIQEDQ</sequence>
<proteinExistence type="predicted"/>
<gene>
    <name evidence="4" type="ORF">JOE69_001560</name>
</gene>
<dbReference type="EMBL" id="JAVDQF010000001">
    <property type="protein sequence ID" value="MDR6269322.1"/>
    <property type="molecule type" value="Genomic_DNA"/>
</dbReference>
<dbReference type="SUPFAM" id="SSF53933">
    <property type="entry name" value="Microbial ribonucleases"/>
    <property type="match status" value="1"/>
</dbReference>
<keyword evidence="5" id="KW-1185">Reference proteome</keyword>
<reference evidence="4 5" key="1">
    <citation type="submission" date="2023-07" db="EMBL/GenBank/DDBJ databases">
        <title>Sequencing the genomes of 1000 actinobacteria strains.</title>
        <authorList>
            <person name="Klenk H.-P."/>
        </authorList>
    </citation>
    <scope>NUCLEOTIDE SEQUENCE [LARGE SCALE GENOMIC DNA]</scope>
    <source>
        <strain evidence="4 5">DSM 14555</strain>
    </source>
</reference>
<keyword evidence="4" id="KW-0456">Lyase</keyword>
<evidence type="ECO:0000313" key="4">
    <source>
        <dbReference type="EMBL" id="MDR6269322.1"/>
    </source>
</evidence>
<comment type="caution">
    <text evidence="4">The sequence shown here is derived from an EMBL/GenBank/DDBJ whole genome shotgun (WGS) entry which is preliminary data.</text>
</comment>
<dbReference type="EC" id="4.6.1.24" evidence="4"/>